<gene>
    <name evidence="2" type="ORF">CYMTET_50894</name>
</gene>
<dbReference type="EMBL" id="LGRX02034009">
    <property type="protein sequence ID" value="KAK3239162.1"/>
    <property type="molecule type" value="Genomic_DNA"/>
</dbReference>
<feature type="signal peptide" evidence="1">
    <location>
        <begin position="1"/>
        <end position="25"/>
    </location>
</feature>
<dbReference type="Proteomes" id="UP001190700">
    <property type="component" value="Unassembled WGS sequence"/>
</dbReference>
<keyword evidence="1" id="KW-0732">Signal</keyword>
<sequence length="329" mass="36516">MSSTTFLSILVLTSALTSWNASVEGAPVQSCEFLSKDSLELKAKGGIKKVRSLSDINKQNVAPWRNRHANKTGILFGSGQSLNKYEHTAEDEKGKQVITFGTNGMIYWKGGVLDHLFVCDGGNRGKKATKKWFAYFRNKPDHGPNSEARERANASYFEVEGPCAQRIPLVKDVGRYSFSLTRSSIFVPFVFALFTGVDRLYVVGCDVADTGYANWKHEAAHLKKVGRPFSKMKEAWFWAYTWQQRFYPQVDIVLVNPVGLRGKIGWPQIDVGKKQGIFSPKSMQTFLSQKASLQSKRKLRTGSKAELGGSACTKDPTACNSIVTSAFST</sequence>
<evidence type="ECO:0000313" key="3">
    <source>
        <dbReference type="Proteomes" id="UP001190700"/>
    </source>
</evidence>
<evidence type="ECO:0000313" key="2">
    <source>
        <dbReference type="EMBL" id="KAK3239162.1"/>
    </source>
</evidence>
<accession>A0AAE0BMD1</accession>
<proteinExistence type="predicted"/>
<keyword evidence="3" id="KW-1185">Reference proteome</keyword>
<reference evidence="2 3" key="1">
    <citation type="journal article" date="2015" name="Genome Biol. Evol.">
        <title>Comparative Genomics of a Bacterivorous Green Alga Reveals Evolutionary Causalities and Consequences of Phago-Mixotrophic Mode of Nutrition.</title>
        <authorList>
            <person name="Burns J.A."/>
            <person name="Paasch A."/>
            <person name="Narechania A."/>
            <person name="Kim E."/>
        </authorList>
    </citation>
    <scope>NUCLEOTIDE SEQUENCE [LARGE SCALE GENOMIC DNA]</scope>
    <source>
        <strain evidence="2 3">PLY_AMNH</strain>
    </source>
</reference>
<protein>
    <submittedName>
        <fullName evidence="2">Uncharacterized protein</fullName>
    </submittedName>
</protein>
<organism evidence="2 3">
    <name type="scientific">Cymbomonas tetramitiformis</name>
    <dbReference type="NCBI Taxonomy" id="36881"/>
    <lineage>
        <taxon>Eukaryota</taxon>
        <taxon>Viridiplantae</taxon>
        <taxon>Chlorophyta</taxon>
        <taxon>Pyramimonadophyceae</taxon>
        <taxon>Pyramimonadales</taxon>
        <taxon>Pyramimonadaceae</taxon>
        <taxon>Cymbomonas</taxon>
    </lineage>
</organism>
<evidence type="ECO:0000256" key="1">
    <source>
        <dbReference type="SAM" id="SignalP"/>
    </source>
</evidence>
<dbReference type="AlphaFoldDB" id="A0AAE0BMD1"/>
<feature type="chain" id="PRO_5042198725" evidence="1">
    <location>
        <begin position="26"/>
        <end position="329"/>
    </location>
</feature>
<comment type="caution">
    <text evidence="2">The sequence shown here is derived from an EMBL/GenBank/DDBJ whole genome shotgun (WGS) entry which is preliminary data.</text>
</comment>
<name>A0AAE0BMD1_9CHLO</name>